<keyword evidence="2" id="KW-0560">Oxidoreductase</keyword>
<dbReference type="PANTHER" id="PTHR20883">
    <property type="entry name" value="PHYTANOYL-COA DIOXYGENASE DOMAIN CONTAINING 1"/>
    <property type="match status" value="1"/>
</dbReference>
<dbReference type="RefSeq" id="WP_109839588.1">
    <property type="nucleotide sequence ID" value="NZ_QGKM01000086.1"/>
</dbReference>
<dbReference type="GO" id="GO:0005506">
    <property type="term" value="F:iron ion binding"/>
    <property type="evidence" value="ECO:0007669"/>
    <property type="project" value="UniProtKB-ARBA"/>
</dbReference>
<sequence>MLLLALHRYRNDIMAIPTLVKNTLMTPVWIVQLFSTAKSFDDHPIIGNRLLNRMGLHVGRVILAHGIMGFRMWLLGFSLSKEDRQLYRKNGYLLKTNFLSDDDFKQLEQEARHYNGETREGRQGNTLTQRAVMSQEAQKLVPAIAKLINSKALRHLAQYTAGHCRAPFYYIENVKNHYAEGEEDPQKSFHTDTFHPTMKCWFFIDEVTAENGPFTYIPGSNRLSKARLKAEYRKSVEGKDQAIRYARRGSMRYNDEEIAALGLADPVAMTVPPNTLVIANTFGIHKRTESGKSTRLSIYGDSRTNPFIPLPGIPSRLIDRWQYVLLDQFRKHADNKAAKRGGQSPWYLIR</sequence>
<protein>
    <submittedName>
        <fullName evidence="2">Phytanoyl-CoA dioxygenase</fullName>
    </submittedName>
</protein>
<dbReference type="Pfam" id="PF05721">
    <property type="entry name" value="PhyH"/>
    <property type="match status" value="1"/>
</dbReference>
<comment type="cofactor">
    <cofactor evidence="1">
        <name>Fe(2+)</name>
        <dbReference type="ChEBI" id="CHEBI:29033"/>
    </cofactor>
</comment>
<name>A0A317C2D8_9GAMM</name>
<accession>A0A317C2D8</accession>
<gene>
    <name evidence="2" type="ORF">DKW60_20810</name>
</gene>
<dbReference type="GO" id="GO:0016706">
    <property type="term" value="F:2-oxoglutarate-dependent dioxygenase activity"/>
    <property type="evidence" value="ECO:0007669"/>
    <property type="project" value="UniProtKB-ARBA"/>
</dbReference>
<dbReference type="PANTHER" id="PTHR20883:SF48">
    <property type="entry name" value="ECTOINE DIOXYGENASE"/>
    <property type="match status" value="1"/>
</dbReference>
<reference evidence="2 3" key="1">
    <citation type="submission" date="2018-05" db="EMBL/GenBank/DDBJ databases">
        <title>Leucothrix arctica sp. nov., isolated from Arctic seawater.</title>
        <authorList>
            <person name="Choi A."/>
            <person name="Baek K."/>
        </authorList>
    </citation>
    <scope>NUCLEOTIDE SEQUENCE [LARGE SCALE GENOMIC DNA]</scope>
    <source>
        <strain evidence="2 3">JCM 18388</strain>
    </source>
</reference>
<keyword evidence="2" id="KW-0223">Dioxygenase</keyword>
<comment type="caution">
    <text evidence="2">The sequence shown here is derived from an EMBL/GenBank/DDBJ whole genome shotgun (WGS) entry which is preliminary data.</text>
</comment>
<dbReference type="Gene3D" id="2.60.120.620">
    <property type="entry name" value="q2cbj1_9rhob like domain"/>
    <property type="match status" value="1"/>
</dbReference>
<dbReference type="Proteomes" id="UP000245539">
    <property type="component" value="Unassembled WGS sequence"/>
</dbReference>
<dbReference type="InterPro" id="IPR008775">
    <property type="entry name" value="Phytyl_CoA_dOase-like"/>
</dbReference>
<dbReference type="EMBL" id="QGKM01000086">
    <property type="protein sequence ID" value="PWQ92509.1"/>
    <property type="molecule type" value="Genomic_DNA"/>
</dbReference>
<organism evidence="2 3">
    <name type="scientific">Leucothrix pacifica</name>
    <dbReference type="NCBI Taxonomy" id="1247513"/>
    <lineage>
        <taxon>Bacteria</taxon>
        <taxon>Pseudomonadati</taxon>
        <taxon>Pseudomonadota</taxon>
        <taxon>Gammaproteobacteria</taxon>
        <taxon>Thiotrichales</taxon>
        <taxon>Thiotrichaceae</taxon>
        <taxon>Leucothrix</taxon>
    </lineage>
</organism>
<evidence type="ECO:0000313" key="3">
    <source>
        <dbReference type="Proteomes" id="UP000245539"/>
    </source>
</evidence>
<dbReference type="SUPFAM" id="SSF51197">
    <property type="entry name" value="Clavaminate synthase-like"/>
    <property type="match status" value="1"/>
</dbReference>
<keyword evidence="3" id="KW-1185">Reference proteome</keyword>
<proteinExistence type="predicted"/>
<dbReference type="AlphaFoldDB" id="A0A317C2D8"/>
<evidence type="ECO:0000256" key="1">
    <source>
        <dbReference type="ARBA" id="ARBA00001954"/>
    </source>
</evidence>
<dbReference type="OrthoDB" id="547161at2"/>
<evidence type="ECO:0000313" key="2">
    <source>
        <dbReference type="EMBL" id="PWQ92509.1"/>
    </source>
</evidence>